<keyword evidence="2" id="KW-0597">Phosphoprotein</keyword>
<keyword evidence="1 3" id="KW-0238">DNA-binding</keyword>
<name>A0ABQ5YQB2_9BURK</name>
<dbReference type="InterPro" id="IPR036388">
    <property type="entry name" value="WH-like_DNA-bd_sf"/>
</dbReference>
<protein>
    <submittedName>
        <fullName evidence="6">DNA-binding response regulator</fullName>
    </submittedName>
</protein>
<dbReference type="SMART" id="SM00862">
    <property type="entry name" value="Trans_reg_C"/>
    <property type="match status" value="1"/>
</dbReference>
<gene>
    <name evidence="6" type="ORF">GCM10007875_07150</name>
</gene>
<dbReference type="Gene3D" id="1.10.10.10">
    <property type="entry name" value="Winged helix-like DNA-binding domain superfamily/Winged helix DNA-binding domain"/>
    <property type="match status" value="1"/>
</dbReference>
<comment type="caution">
    <text evidence="6">The sequence shown here is derived from an EMBL/GenBank/DDBJ whole genome shotgun (WGS) entry which is preliminary data.</text>
</comment>
<evidence type="ECO:0000256" key="3">
    <source>
        <dbReference type="PROSITE-ProRule" id="PRU01091"/>
    </source>
</evidence>
<feature type="domain" description="OmpR/PhoB-type" evidence="5">
    <location>
        <begin position="127"/>
        <end position="227"/>
    </location>
</feature>
<evidence type="ECO:0000259" key="4">
    <source>
        <dbReference type="PROSITE" id="PS50110"/>
    </source>
</evidence>
<sequence length="229" mass="25420">MSELDVLLVEDDEAIAGLIERALMVEGYRVACETTLAGAWMALGKQSPGLVLLDLNLPDGDGIEWLSRFRVAHSAPVIVLSARSQEHDKVNALNNGADDYLCKPFGLPELLARLRATLRRYQPHASAGGKLFCDSVVIDLQQGLITRDGQKVHLTAKEFQVLYVLASSPGKLVRQRELLQSVWGPEYVNDTHYLRILMSKLRVKLERNPSEPVMLLTEPGVGYRLNASF</sequence>
<accession>A0ABQ5YQB2</accession>
<dbReference type="PROSITE" id="PS50110">
    <property type="entry name" value="RESPONSE_REGULATORY"/>
    <property type="match status" value="1"/>
</dbReference>
<reference evidence="7" key="1">
    <citation type="journal article" date="2019" name="Int. J. Syst. Evol. Microbiol.">
        <title>The Global Catalogue of Microorganisms (GCM) 10K type strain sequencing project: providing services to taxonomists for standard genome sequencing and annotation.</title>
        <authorList>
            <consortium name="The Broad Institute Genomics Platform"/>
            <consortium name="The Broad Institute Genome Sequencing Center for Infectious Disease"/>
            <person name="Wu L."/>
            <person name="Ma J."/>
        </authorList>
    </citation>
    <scope>NUCLEOTIDE SEQUENCE [LARGE SCALE GENOMIC DNA]</scope>
    <source>
        <strain evidence="7">NBRC 105857</strain>
    </source>
</reference>
<dbReference type="SMART" id="SM00448">
    <property type="entry name" value="REC"/>
    <property type="match status" value="1"/>
</dbReference>
<dbReference type="PANTHER" id="PTHR48111">
    <property type="entry name" value="REGULATOR OF RPOS"/>
    <property type="match status" value="1"/>
</dbReference>
<evidence type="ECO:0000256" key="1">
    <source>
        <dbReference type="ARBA" id="ARBA00023125"/>
    </source>
</evidence>
<dbReference type="Proteomes" id="UP001156664">
    <property type="component" value="Unassembled WGS sequence"/>
</dbReference>
<dbReference type="InterPro" id="IPR001867">
    <property type="entry name" value="OmpR/PhoB-type_DNA-bd"/>
</dbReference>
<dbReference type="InterPro" id="IPR039420">
    <property type="entry name" value="WalR-like"/>
</dbReference>
<dbReference type="EMBL" id="BSOJ01000006">
    <property type="protein sequence ID" value="GLR25627.1"/>
    <property type="molecule type" value="Genomic_DNA"/>
</dbReference>
<evidence type="ECO:0000256" key="2">
    <source>
        <dbReference type="PROSITE-ProRule" id="PRU00169"/>
    </source>
</evidence>
<feature type="domain" description="Response regulatory" evidence="4">
    <location>
        <begin position="5"/>
        <end position="118"/>
    </location>
</feature>
<dbReference type="Pfam" id="PF00072">
    <property type="entry name" value="Response_reg"/>
    <property type="match status" value="1"/>
</dbReference>
<dbReference type="Gene3D" id="3.40.50.2300">
    <property type="match status" value="1"/>
</dbReference>
<dbReference type="PANTHER" id="PTHR48111:SF50">
    <property type="entry name" value="KDP OPERON TRANSCRIPTIONAL REGULATORY PROTEIN KDPE"/>
    <property type="match status" value="1"/>
</dbReference>
<organism evidence="6 7">
    <name type="scientific">Limnobacter litoralis</name>
    <dbReference type="NCBI Taxonomy" id="481366"/>
    <lineage>
        <taxon>Bacteria</taxon>
        <taxon>Pseudomonadati</taxon>
        <taxon>Pseudomonadota</taxon>
        <taxon>Betaproteobacteria</taxon>
        <taxon>Burkholderiales</taxon>
        <taxon>Burkholderiaceae</taxon>
        <taxon>Limnobacter</taxon>
    </lineage>
</organism>
<evidence type="ECO:0000313" key="6">
    <source>
        <dbReference type="EMBL" id="GLR25627.1"/>
    </source>
</evidence>
<dbReference type="PROSITE" id="PS51755">
    <property type="entry name" value="OMPR_PHOB"/>
    <property type="match status" value="1"/>
</dbReference>
<dbReference type="RefSeq" id="WP_284280021.1">
    <property type="nucleotide sequence ID" value="NZ_BSOJ01000006.1"/>
</dbReference>
<dbReference type="InterPro" id="IPR011006">
    <property type="entry name" value="CheY-like_superfamily"/>
</dbReference>
<dbReference type="InterPro" id="IPR001789">
    <property type="entry name" value="Sig_transdc_resp-reg_receiver"/>
</dbReference>
<feature type="DNA-binding region" description="OmpR/PhoB-type" evidence="3">
    <location>
        <begin position="127"/>
        <end position="227"/>
    </location>
</feature>
<dbReference type="GO" id="GO:0003677">
    <property type="term" value="F:DNA binding"/>
    <property type="evidence" value="ECO:0007669"/>
    <property type="project" value="UniProtKB-KW"/>
</dbReference>
<proteinExistence type="predicted"/>
<dbReference type="Pfam" id="PF00486">
    <property type="entry name" value="Trans_reg_C"/>
    <property type="match status" value="1"/>
</dbReference>
<evidence type="ECO:0000259" key="5">
    <source>
        <dbReference type="PROSITE" id="PS51755"/>
    </source>
</evidence>
<dbReference type="CDD" id="cd00383">
    <property type="entry name" value="trans_reg_C"/>
    <property type="match status" value="1"/>
</dbReference>
<dbReference type="SUPFAM" id="SSF52172">
    <property type="entry name" value="CheY-like"/>
    <property type="match status" value="1"/>
</dbReference>
<keyword evidence="7" id="KW-1185">Reference proteome</keyword>
<evidence type="ECO:0000313" key="7">
    <source>
        <dbReference type="Proteomes" id="UP001156664"/>
    </source>
</evidence>
<feature type="modified residue" description="4-aspartylphosphate" evidence="2">
    <location>
        <position position="54"/>
    </location>
</feature>
<dbReference type="Gene3D" id="6.10.250.690">
    <property type="match status" value="1"/>
</dbReference>